<dbReference type="AlphaFoldDB" id="A0A1I2FSD5"/>
<evidence type="ECO:0000313" key="4">
    <source>
        <dbReference type="Proteomes" id="UP000199323"/>
    </source>
</evidence>
<evidence type="ECO:0000313" key="3">
    <source>
        <dbReference type="EMBL" id="SFF07647.1"/>
    </source>
</evidence>
<evidence type="ECO:0000256" key="2">
    <source>
        <dbReference type="SAM" id="SignalP"/>
    </source>
</evidence>
<feature type="signal peptide" evidence="2">
    <location>
        <begin position="1"/>
        <end position="21"/>
    </location>
</feature>
<dbReference type="Proteomes" id="UP000199323">
    <property type="component" value="Unassembled WGS sequence"/>
</dbReference>
<dbReference type="STRING" id="380248.SAMN05216251_10811"/>
<sequence>MNRSTISLAGAVAALAVLTGAAVVTGGGDDHDTAPVASAARLPVQRSNLLCPAPSGSEFAKTTYTSFTPQGASGGAGGSGSAQLVPATPKGKALKPLTAAGKPATSTTDKPDAPALIGTADGPLAPGWTVQQTTVVDTGDGRGMLGTSCAAPDSEFWFAGASTGADRQDYLHLVNPDDTPAVVDVELYGKDGLLKASTGDGITVAGKTAVPVLLSTLVADKVQDLTVHVVARSGRVGAAVQAVDKKLGSDWLPPAAEPATSLVLPGIPADASDVRLVVYAAGSDDADLTLQLATPTGLITPAGHETMHVKSGMTSSADLKDLTKGEAGSLLIGSSKVHAAVPVVAGVIVTRGKGSKQEMAFVPAVPEVGARSTVADNRTKGSTLSLVAVGKDASVKITSSAGSTGGSPVLKTISVKAGTTVAVPPPLPESGKGTFAVTVETVSGGPVYASRTLAVPLDGVPMFTIQPMSDDHGMVAVPVARPDLGILNH</sequence>
<protein>
    <recommendedName>
        <fullName evidence="5">Secreted protein</fullName>
    </recommendedName>
</protein>
<dbReference type="OrthoDB" id="3729011at2"/>
<organism evidence="3 4">
    <name type="scientific">Actinacidiphila alni</name>
    <dbReference type="NCBI Taxonomy" id="380248"/>
    <lineage>
        <taxon>Bacteria</taxon>
        <taxon>Bacillati</taxon>
        <taxon>Actinomycetota</taxon>
        <taxon>Actinomycetes</taxon>
        <taxon>Kitasatosporales</taxon>
        <taxon>Streptomycetaceae</taxon>
        <taxon>Actinacidiphila</taxon>
    </lineage>
</organism>
<dbReference type="Pfam" id="PF18986">
    <property type="entry name" value="DUF5719"/>
    <property type="match status" value="1"/>
</dbReference>
<dbReference type="InterPro" id="IPR043777">
    <property type="entry name" value="DUF5719"/>
</dbReference>
<gene>
    <name evidence="3" type="ORF">SAMN05216251_10811</name>
</gene>
<proteinExistence type="predicted"/>
<evidence type="ECO:0008006" key="5">
    <source>
        <dbReference type="Google" id="ProtNLM"/>
    </source>
</evidence>
<dbReference type="RefSeq" id="WP_093714024.1">
    <property type="nucleotide sequence ID" value="NZ_FONG01000008.1"/>
</dbReference>
<evidence type="ECO:0000256" key="1">
    <source>
        <dbReference type="SAM" id="MobiDB-lite"/>
    </source>
</evidence>
<keyword evidence="4" id="KW-1185">Reference proteome</keyword>
<dbReference type="EMBL" id="FONG01000008">
    <property type="protein sequence ID" value="SFF07647.1"/>
    <property type="molecule type" value="Genomic_DNA"/>
</dbReference>
<feature type="chain" id="PRO_5039451730" description="Secreted protein" evidence="2">
    <location>
        <begin position="22"/>
        <end position="489"/>
    </location>
</feature>
<name>A0A1I2FSD5_9ACTN</name>
<reference evidence="3 4" key="1">
    <citation type="submission" date="2016-10" db="EMBL/GenBank/DDBJ databases">
        <authorList>
            <person name="de Groot N.N."/>
        </authorList>
    </citation>
    <scope>NUCLEOTIDE SEQUENCE [LARGE SCALE GENOMIC DNA]</scope>
    <source>
        <strain evidence="3 4">CGMCC 4.3510</strain>
    </source>
</reference>
<accession>A0A1I2FSD5</accession>
<feature type="region of interest" description="Disordered" evidence="1">
    <location>
        <begin position="93"/>
        <end position="114"/>
    </location>
</feature>
<keyword evidence="2" id="KW-0732">Signal</keyword>